<evidence type="ECO:0000259" key="7">
    <source>
        <dbReference type="PROSITE" id="PS51462"/>
    </source>
</evidence>
<keyword evidence="4" id="KW-0460">Magnesium</keyword>
<evidence type="ECO:0000256" key="5">
    <source>
        <dbReference type="RuleBase" id="RU003476"/>
    </source>
</evidence>
<dbReference type="Gene3D" id="3.90.79.10">
    <property type="entry name" value="Nucleoside Triphosphate Pyrophosphohydrolase"/>
    <property type="match status" value="1"/>
</dbReference>
<evidence type="ECO:0000256" key="6">
    <source>
        <dbReference type="SAM" id="MobiDB-lite"/>
    </source>
</evidence>
<dbReference type="OrthoDB" id="4458448at2"/>
<reference evidence="8 9" key="1">
    <citation type="submission" date="2018-03" db="EMBL/GenBank/DDBJ databases">
        <title>Bioinformatic expansion and discovery of thiopeptide antibiotics.</title>
        <authorList>
            <person name="Schwalen C.J."/>
            <person name="Hudson G.A."/>
            <person name="Mitchell D.A."/>
        </authorList>
    </citation>
    <scope>NUCLEOTIDE SEQUENCE [LARGE SCALE GENOMIC DNA]</scope>
    <source>
        <strain evidence="8 9">ATCC 21389</strain>
    </source>
</reference>
<dbReference type="InterPro" id="IPR000086">
    <property type="entry name" value="NUDIX_hydrolase_dom"/>
</dbReference>
<dbReference type="Pfam" id="PF00293">
    <property type="entry name" value="NUDIX"/>
    <property type="match status" value="1"/>
</dbReference>
<keyword evidence="9" id="KW-1185">Reference proteome</keyword>
<dbReference type="InterPro" id="IPR020476">
    <property type="entry name" value="Nudix_hydrolase"/>
</dbReference>
<evidence type="ECO:0000256" key="1">
    <source>
        <dbReference type="ARBA" id="ARBA00001946"/>
    </source>
</evidence>
<dbReference type="InterPro" id="IPR020084">
    <property type="entry name" value="NUDIX_hydrolase_CS"/>
</dbReference>
<proteinExistence type="inferred from homology"/>
<comment type="cofactor">
    <cofactor evidence="1">
        <name>Mg(2+)</name>
        <dbReference type="ChEBI" id="CHEBI:18420"/>
    </cofactor>
</comment>
<organism evidence="8 9">
    <name type="scientific">Streptomyces tateyamensis</name>
    <dbReference type="NCBI Taxonomy" id="565073"/>
    <lineage>
        <taxon>Bacteria</taxon>
        <taxon>Bacillati</taxon>
        <taxon>Actinomycetota</taxon>
        <taxon>Actinomycetes</taxon>
        <taxon>Kitasatosporales</taxon>
        <taxon>Streptomycetaceae</taxon>
        <taxon>Streptomyces</taxon>
    </lineage>
</organism>
<dbReference type="SUPFAM" id="SSF55811">
    <property type="entry name" value="Nudix"/>
    <property type="match status" value="1"/>
</dbReference>
<evidence type="ECO:0000256" key="4">
    <source>
        <dbReference type="ARBA" id="ARBA00022842"/>
    </source>
</evidence>
<protein>
    <submittedName>
        <fullName evidence="8">NUDIX hydrolase</fullName>
    </submittedName>
</protein>
<evidence type="ECO:0000313" key="8">
    <source>
        <dbReference type="EMBL" id="PYC77498.1"/>
    </source>
</evidence>
<dbReference type="RefSeq" id="WP_110670994.1">
    <property type="nucleotide sequence ID" value="NZ_PYBW01000060.1"/>
</dbReference>
<comment type="similarity">
    <text evidence="2 5">Belongs to the Nudix hydrolase family.</text>
</comment>
<evidence type="ECO:0000313" key="9">
    <source>
        <dbReference type="Proteomes" id="UP000248039"/>
    </source>
</evidence>
<keyword evidence="3 5" id="KW-0378">Hydrolase</keyword>
<dbReference type="PANTHER" id="PTHR43046">
    <property type="entry name" value="GDP-MANNOSE MANNOSYL HYDROLASE"/>
    <property type="match status" value="1"/>
</dbReference>
<dbReference type="PROSITE" id="PS51462">
    <property type="entry name" value="NUDIX"/>
    <property type="match status" value="1"/>
</dbReference>
<dbReference type="InterPro" id="IPR015797">
    <property type="entry name" value="NUDIX_hydrolase-like_dom_sf"/>
</dbReference>
<dbReference type="Proteomes" id="UP000248039">
    <property type="component" value="Unassembled WGS sequence"/>
</dbReference>
<comment type="caution">
    <text evidence="8">The sequence shown here is derived from an EMBL/GenBank/DDBJ whole genome shotgun (WGS) entry which is preliminary data.</text>
</comment>
<name>A0A2V4N3Y0_9ACTN</name>
<accession>A0A2V4N3Y0</accession>
<evidence type="ECO:0000256" key="3">
    <source>
        <dbReference type="ARBA" id="ARBA00022801"/>
    </source>
</evidence>
<dbReference type="PROSITE" id="PS00893">
    <property type="entry name" value="NUDIX_BOX"/>
    <property type="match status" value="1"/>
</dbReference>
<dbReference type="AlphaFoldDB" id="A0A2V4N3Y0"/>
<dbReference type="GO" id="GO:0016787">
    <property type="term" value="F:hydrolase activity"/>
    <property type="evidence" value="ECO:0007669"/>
    <property type="project" value="UniProtKB-KW"/>
</dbReference>
<dbReference type="CDD" id="cd04685">
    <property type="entry name" value="NUDIX_Hydrolase"/>
    <property type="match status" value="1"/>
</dbReference>
<sequence length="190" mass="20985">MRTPRQAARTVVLDPAGSVFLLRSDNSEIGVHWSPPGGGLDRGESPEQAATRELREETGWTDLRPGALLCTWEHDFTWHGTPVRQSEWIFLADGPHRTPQGDLSAVHTKDRILEWRWWTPQELAAPDAAQFWPPALPQLLAAVRAARAEGSPDPEAAHLGYLPNAPRPAGGSTGEPTSGWWQRTARRLLA</sequence>
<dbReference type="EMBL" id="PYBW01000060">
    <property type="protein sequence ID" value="PYC77498.1"/>
    <property type="molecule type" value="Genomic_DNA"/>
</dbReference>
<feature type="region of interest" description="Disordered" evidence="6">
    <location>
        <begin position="151"/>
        <end position="181"/>
    </location>
</feature>
<evidence type="ECO:0000256" key="2">
    <source>
        <dbReference type="ARBA" id="ARBA00005582"/>
    </source>
</evidence>
<gene>
    <name evidence="8" type="ORF">C7C46_18610</name>
</gene>
<feature type="domain" description="Nudix hydrolase" evidence="7">
    <location>
        <begin position="3"/>
        <end position="141"/>
    </location>
</feature>
<dbReference type="PANTHER" id="PTHR43046:SF12">
    <property type="entry name" value="GDP-MANNOSE MANNOSYL HYDROLASE"/>
    <property type="match status" value="1"/>
</dbReference>
<dbReference type="PRINTS" id="PR00502">
    <property type="entry name" value="NUDIXFAMILY"/>
</dbReference>